<dbReference type="GO" id="GO:0016758">
    <property type="term" value="F:hexosyltransferase activity"/>
    <property type="evidence" value="ECO:0007669"/>
    <property type="project" value="UniProtKB-ARBA"/>
</dbReference>
<proteinExistence type="predicted"/>
<dbReference type="STRING" id="1799789.AX660_15560"/>
<dbReference type="RefSeq" id="WP_068377474.1">
    <property type="nucleotide sequence ID" value="NZ_LSNE01000006.1"/>
</dbReference>
<dbReference type="OrthoDB" id="9069044at2"/>
<dbReference type="Pfam" id="PF00535">
    <property type="entry name" value="Glycos_transf_2"/>
    <property type="match status" value="1"/>
</dbReference>
<dbReference type="SUPFAM" id="SSF53448">
    <property type="entry name" value="Nucleotide-diphospho-sugar transferases"/>
    <property type="match status" value="1"/>
</dbReference>
<keyword evidence="3" id="KW-1185">Reference proteome</keyword>
<accession>A0A135ZZT3</accession>
<dbReference type="AlphaFoldDB" id="A0A135ZZT3"/>
<evidence type="ECO:0000313" key="3">
    <source>
        <dbReference type="Proteomes" id="UP000070299"/>
    </source>
</evidence>
<reference evidence="3" key="1">
    <citation type="submission" date="2016-02" db="EMBL/GenBank/DDBJ databases">
        <authorList>
            <person name="Schultz-Johansen M."/>
            <person name="Glaring M.A."/>
            <person name="Bech P.K."/>
            <person name="Stougaard P."/>
        </authorList>
    </citation>
    <scope>NUCLEOTIDE SEQUENCE [LARGE SCALE GENOMIC DNA]</scope>
    <source>
        <strain evidence="3">S66</strain>
    </source>
</reference>
<sequence>MELTLLICTHKRATSLQETLNGLVGQFPSSFDWEIIVVDNANDISTQQVVKDLSDRLPISLIIEKKPGQNSARNSAIASIKGELVVFTDDDITPQKNWLLSMYTASKEHPDTAVFGGKITPVWQSKQPPWQASAWFSSFVYADQNLGVEQLTYEDGVLPSSPNMAFRRYIFDEGLRFNEKIGPIGSKRISGSESEFLSRVLANHKGLYIPESEVFHRITDNMLQRSYLRKRCYAMGLGMAVWAPSPTSEKNIPHIFGVARYRLGRIIKSCFLTIYHQVTLNTQKAIETECQAALDIGFCIGIWTNLKDALKTTNI</sequence>
<dbReference type="InterPro" id="IPR001173">
    <property type="entry name" value="Glyco_trans_2-like"/>
</dbReference>
<evidence type="ECO:0000259" key="1">
    <source>
        <dbReference type="Pfam" id="PF00535"/>
    </source>
</evidence>
<dbReference type="EMBL" id="LSNE01000006">
    <property type="protein sequence ID" value="KXI28506.1"/>
    <property type="molecule type" value="Genomic_DNA"/>
</dbReference>
<feature type="domain" description="Glycosyltransferase 2-like" evidence="1">
    <location>
        <begin position="5"/>
        <end position="173"/>
    </location>
</feature>
<dbReference type="Proteomes" id="UP000070299">
    <property type="component" value="Unassembled WGS sequence"/>
</dbReference>
<dbReference type="PANTHER" id="PTHR22916">
    <property type="entry name" value="GLYCOSYLTRANSFERASE"/>
    <property type="match status" value="1"/>
</dbReference>
<protein>
    <recommendedName>
        <fullName evidence="1">Glycosyltransferase 2-like domain-containing protein</fullName>
    </recommendedName>
</protein>
<name>A0A135ZZT3_9ALTE</name>
<organism evidence="2 3">
    <name type="scientific">Paraglaciecola hydrolytica</name>
    <dbReference type="NCBI Taxonomy" id="1799789"/>
    <lineage>
        <taxon>Bacteria</taxon>
        <taxon>Pseudomonadati</taxon>
        <taxon>Pseudomonadota</taxon>
        <taxon>Gammaproteobacteria</taxon>
        <taxon>Alteromonadales</taxon>
        <taxon>Alteromonadaceae</taxon>
        <taxon>Paraglaciecola</taxon>
    </lineage>
</organism>
<evidence type="ECO:0000313" key="2">
    <source>
        <dbReference type="EMBL" id="KXI28506.1"/>
    </source>
</evidence>
<comment type="caution">
    <text evidence="2">The sequence shown here is derived from an EMBL/GenBank/DDBJ whole genome shotgun (WGS) entry which is preliminary data.</text>
</comment>
<dbReference type="CDD" id="cd00761">
    <property type="entry name" value="Glyco_tranf_GTA_type"/>
    <property type="match status" value="1"/>
</dbReference>
<dbReference type="InterPro" id="IPR029044">
    <property type="entry name" value="Nucleotide-diphossugar_trans"/>
</dbReference>
<dbReference type="Gene3D" id="3.90.550.10">
    <property type="entry name" value="Spore Coat Polysaccharide Biosynthesis Protein SpsA, Chain A"/>
    <property type="match status" value="1"/>
</dbReference>
<gene>
    <name evidence="2" type="ORF">AX660_15560</name>
</gene>